<dbReference type="AlphaFoldDB" id="A0A4Y2GMB1"/>
<keyword evidence="2" id="KW-1185">Reference proteome</keyword>
<sequence length="131" mass="14543">MAGRRLHKLPLMMGRALNPIPRRHLPSTDTGHLTNITAFISKSDDGEKHGLGRRLQAFTDDDGEGIKILLYPRAYLACTAIRQILMRLYHKITMRGRKNPGQGAVGLKPLMSDGEALNLVIPQAPLTLCYD</sequence>
<protein>
    <submittedName>
        <fullName evidence="1">Uncharacterized protein</fullName>
    </submittedName>
</protein>
<comment type="caution">
    <text evidence="1">The sequence shown here is derived from an EMBL/GenBank/DDBJ whole genome shotgun (WGS) entry which is preliminary data.</text>
</comment>
<evidence type="ECO:0000313" key="1">
    <source>
        <dbReference type="EMBL" id="GBM54673.1"/>
    </source>
</evidence>
<accession>A0A4Y2GMB1</accession>
<name>A0A4Y2GMB1_ARAVE</name>
<proteinExistence type="predicted"/>
<gene>
    <name evidence="1" type="ORF">AVEN_121548_1</name>
</gene>
<organism evidence="1 2">
    <name type="scientific">Araneus ventricosus</name>
    <name type="common">Orbweaver spider</name>
    <name type="synonym">Epeira ventricosa</name>
    <dbReference type="NCBI Taxonomy" id="182803"/>
    <lineage>
        <taxon>Eukaryota</taxon>
        <taxon>Metazoa</taxon>
        <taxon>Ecdysozoa</taxon>
        <taxon>Arthropoda</taxon>
        <taxon>Chelicerata</taxon>
        <taxon>Arachnida</taxon>
        <taxon>Araneae</taxon>
        <taxon>Araneomorphae</taxon>
        <taxon>Entelegynae</taxon>
        <taxon>Araneoidea</taxon>
        <taxon>Araneidae</taxon>
        <taxon>Araneus</taxon>
    </lineage>
</organism>
<evidence type="ECO:0000313" key="2">
    <source>
        <dbReference type="Proteomes" id="UP000499080"/>
    </source>
</evidence>
<reference evidence="1 2" key="1">
    <citation type="journal article" date="2019" name="Sci. Rep.">
        <title>Orb-weaving spider Araneus ventricosus genome elucidates the spidroin gene catalogue.</title>
        <authorList>
            <person name="Kono N."/>
            <person name="Nakamura H."/>
            <person name="Ohtoshi R."/>
            <person name="Moran D.A.P."/>
            <person name="Shinohara A."/>
            <person name="Yoshida Y."/>
            <person name="Fujiwara M."/>
            <person name="Mori M."/>
            <person name="Tomita M."/>
            <person name="Arakawa K."/>
        </authorList>
    </citation>
    <scope>NUCLEOTIDE SEQUENCE [LARGE SCALE GENOMIC DNA]</scope>
</reference>
<dbReference type="EMBL" id="BGPR01001469">
    <property type="protein sequence ID" value="GBM54673.1"/>
    <property type="molecule type" value="Genomic_DNA"/>
</dbReference>
<dbReference type="Proteomes" id="UP000499080">
    <property type="component" value="Unassembled WGS sequence"/>
</dbReference>